<name>A0A9X0D8A6_9CNID</name>
<sequence>MALPLGSSPRVARDFRQFGQSPLSQPFQGGSAAVMAQAAARFRPPYHPGPQAMMGQAPNQWGQMSYGQPRFATQRLISQAY</sequence>
<dbReference type="AlphaFoldDB" id="A0A9X0D8A6"/>
<proteinExistence type="predicted"/>
<evidence type="ECO:0000313" key="2">
    <source>
        <dbReference type="Proteomes" id="UP001163046"/>
    </source>
</evidence>
<protein>
    <submittedName>
        <fullName evidence="1">Uncharacterized protein</fullName>
    </submittedName>
</protein>
<evidence type="ECO:0000313" key="1">
    <source>
        <dbReference type="EMBL" id="KAJ7391077.1"/>
    </source>
</evidence>
<reference evidence="1" key="1">
    <citation type="submission" date="2023-01" db="EMBL/GenBank/DDBJ databases">
        <title>Genome assembly of the deep-sea coral Lophelia pertusa.</title>
        <authorList>
            <person name="Herrera S."/>
            <person name="Cordes E."/>
        </authorList>
    </citation>
    <scope>NUCLEOTIDE SEQUENCE</scope>
    <source>
        <strain evidence="1">USNM1676648</strain>
        <tissue evidence="1">Polyp</tissue>
    </source>
</reference>
<dbReference type="Proteomes" id="UP001163046">
    <property type="component" value="Unassembled WGS sequence"/>
</dbReference>
<gene>
    <name evidence="1" type="ORF">OS493_020097</name>
</gene>
<keyword evidence="2" id="KW-1185">Reference proteome</keyword>
<dbReference type="EMBL" id="MU825408">
    <property type="protein sequence ID" value="KAJ7391077.1"/>
    <property type="molecule type" value="Genomic_DNA"/>
</dbReference>
<accession>A0A9X0D8A6</accession>
<comment type="caution">
    <text evidence="1">The sequence shown here is derived from an EMBL/GenBank/DDBJ whole genome shotgun (WGS) entry which is preliminary data.</text>
</comment>
<organism evidence="1 2">
    <name type="scientific">Desmophyllum pertusum</name>
    <dbReference type="NCBI Taxonomy" id="174260"/>
    <lineage>
        <taxon>Eukaryota</taxon>
        <taxon>Metazoa</taxon>
        <taxon>Cnidaria</taxon>
        <taxon>Anthozoa</taxon>
        <taxon>Hexacorallia</taxon>
        <taxon>Scleractinia</taxon>
        <taxon>Caryophylliina</taxon>
        <taxon>Caryophylliidae</taxon>
        <taxon>Desmophyllum</taxon>
    </lineage>
</organism>